<name>A0A9P3PQJ6_LYOSH</name>
<proteinExistence type="predicted"/>
<dbReference type="EMBL" id="BRPK01000007">
    <property type="protein sequence ID" value="GLB39753.1"/>
    <property type="molecule type" value="Genomic_DNA"/>
</dbReference>
<evidence type="ECO:0000313" key="1">
    <source>
        <dbReference type="EMBL" id="GLB39753.1"/>
    </source>
</evidence>
<organism evidence="1 2">
    <name type="scientific">Lyophyllum shimeji</name>
    <name type="common">Hon-shimeji</name>
    <name type="synonym">Tricholoma shimeji</name>
    <dbReference type="NCBI Taxonomy" id="47721"/>
    <lineage>
        <taxon>Eukaryota</taxon>
        <taxon>Fungi</taxon>
        <taxon>Dikarya</taxon>
        <taxon>Basidiomycota</taxon>
        <taxon>Agaricomycotina</taxon>
        <taxon>Agaricomycetes</taxon>
        <taxon>Agaricomycetidae</taxon>
        <taxon>Agaricales</taxon>
        <taxon>Tricholomatineae</taxon>
        <taxon>Lyophyllaceae</taxon>
        <taxon>Lyophyllum</taxon>
    </lineage>
</organism>
<protein>
    <submittedName>
        <fullName evidence="1">Uncharacterized protein</fullName>
    </submittedName>
</protein>
<dbReference type="SUPFAM" id="SSF52047">
    <property type="entry name" value="RNI-like"/>
    <property type="match status" value="1"/>
</dbReference>
<gene>
    <name evidence="1" type="ORF">LshimejAT787_0702630</name>
</gene>
<dbReference type="AlphaFoldDB" id="A0A9P3PQJ6"/>
<accession>A0A9P3PQJ6</accession>
<dbReference type="OrthoDB" id="3354475at2759"/>
<dbReference type="InterPro" id="IPR032675">
    <property type="entry name" value="LRR_dom_sf"/>
</dbReference>
<dbReference type="Proteomes" id="UP001063166">
    <property type="component" value="Unassembled WGS sequence"/>
</dbReference>
<dbReference type="Gene3D" id="3.80.10.10">
    <property type="entry name" value="Ribonuclease Inhibitor"/>
    <property type="match status" value="1"/>
</dbReference>
<reference evidence="1" key="1">
    <citation type="submission" date="2022-07" db="EMBL/GenBank/DDBJ databases">
        <title>The genome of Lyophyllum shimeji provides insight into the initial evolution of ectomycorrhizal fungal genome.</title>
        <authorList>
            <person name="Kobayashi Y."/>
            <person name="Shibata T."/>
            <person name="Hirakawa H."/>
            <person name="Shigenobu S."/>
            <person name="Nishiyama T."/>
            <person name="Yamada A."/>
            <person name="Hasebe M."/>
            <person name="Kawaguchi M."/>
        </authorList>
    </citation>
    <scope>NUCLEOTIDE SEQUENCE</scope>
    <source>
        <strain evidence="1">AT787</strain>
    </source>
</reference>
<evidence type="ECO:0000313" key="2">
    <source>
        <dbReference type="Proteomes" id="UP001063166"/>
    </source>
</evidence>
<keyword evidence="2" id="KW-1185">Reference proteome</keyword>
<comment type="caution">
    <text evidence="1">The sequence shown here is derived from an EMBL/GenBank/DDBJ whole genome shotgun (WGS) entry which is preliminary data.</text>
</comment>
<sequence>MHTFKPLFAIADLITLRIGLDTAFEIDDHDLLRLGMAWPKLQILELKDRTILSVPKITLAGVFRFVASCPDLEELTLRLNAFGDIAICARLGAIRPHLCLRKFNHCRSSIKDPIQVAAILAFMFPNLSTLSAEHYHGGPNGGLLDFTTADVKEKTYLERREKVEDMMLPLLKCHDTAQSR</sequence>